<name>A0A7X3FF10_9BACL</name>
<dbReference type="InterPro" id="IPR001647">
    <property type="entry name" value="HTH_TetR"/>
</dbReference>
<evidence type="ECO:0000256" key="3">
    <source>
        <dbReference type="ARBA" id="ARBA00023125"/>
    </source>
</evidence>
<dbReference type="Proteomes" id="UP000490800">
    <property type="component" value="Unassembled WGS sequence"/>
</dbReference>
<evidence type="ECO:0000259" key="6">
    <source>
        <dbReference type="PROSITE" id="PS50977"/>
    </source>
</evidence>
<evidence type="ECO:0000313" key="7">
    <source>
        <dbReference type="EMBL" id="MVO98498.1"/>
    </source>
</evidence>
<sequence length="211" mass="23693">MDPNSRRPPGRPRSNEQGAPVSDRILYVAMHEFIRHGYDAVSMDDIAKACGVTKASIYYYYPSKAVLLTQSTIRLMNVVRTATLNILQKPLPLRQRLTEVTVNHLKATTSFEFEGFMNKIEAVLTPEQNEEMRKAEHRLLEALADAFEEAARQGEICCTDSWLAARSYMALLMVGHSKQPDGSFTYPDKTQAAVKIIDMLWNGIGTTASHN</sequence>
<feature type="DNA-binding region" description="H-T-H motif" evidence="5">
    <location>
        <begin position="42"/>
        <end position="61"/>
    </location>
</feature>
<dbReference type="EMBL" id="RHLK01000002">
    <property type="protein sequence ID" value="MVO98498.1"/>
    <property type="molecule type" value="Genomic_DNA"/>
</dbReference>
<evidence type="ECO:0000256" key="1">
    <source>
        <dbReference type="ARBA" id="ARBA00022491"/>
    </source>
</evidence>
<dbReference type="RefSeq" id="WP_157332798.1">
    <property type="nucleotide sequence ID" value="NZ_RHLK01000002.1"/>
</dbReference>
<dbReference type="PRINTS" id="PR00455">
    <property type="entry name" value="HTHTETR"/>
</dbReference>
<dbReference type="InterPro" id="IPR039536">
    <property type="entry name" value="TetR_C_Proteobacteria"/>
</dbReference>
<dbReference type="OrthoDB" id="2732116at2"/>
<organism evidence="7 8">
    <name type="scientific">Paenibacillus lutrae</name>
    <dbReference type="NCBI Taxonomy" id="2078573"/>
    <lineage>
        <taxon>Bacteria</taxon>
        <taxon>Bacillati</taxon>
        <taxon>Bacillota</taxon>
        <taxon>Bacilli</taxon>
        <taxon>Bacillales</taxon>
        <taxon>Paenibacillaceae</taxon>
        <taxon>Paenibacillus</taxon>
    </lineage>
</organism>
<dbReference type="InterPro" id="IPR050109">
    <property type="entry name" value="HTH-type_TetR-like_transc_reg"/>
</dbReference>
<dbReference type="SUPFAM" id="SSF46689">
    <property type="entry name" value="Homeodomain-like"/>
    <property type="match status" value="1"/>
</dbReference>
<evidence type="ECO:0000256" key="4">
    <source>
        <dbReference type="ARBA" id="ARBA00023163"/>
    </source>
</evidence>
<dbReference type="Pfam" id="PF14246">
    <property type="entry name" value="TetR_C_7"/>
    <property type="match status" value="1"/>
</dbReference>
<dbReference type="GO" id="GO:0000976">
    <property type="term" value="F:transcription cis-regulatory region binding"/>
    <property type="evidence" value="ECO:0007669"/>
    <property type="project" value="TreeGrafter"/>
</dbReference>
<keyword evidence="8" id="KW-1185">Reference proteome</keyword>
<dbReference type="PROSITE" id="PS50977">
    <property type="entry name" value="HTH_TETR_2"/>
    <property type="match status" value="1"/>
</dbReference>
<dbReference type="PANTHER" id="PTHR30055">
    <property type="entry name" value="HTH-TYPE TRANSCRIPTIONAL REGULATOR RUTR"/>
    <property type="match status" value="1"/>
</dbReference>
<keyword evidence="3 5" id="KW-0238">DNA-binding</keyword>
<protein>
    <submittedName>
        <fullName evidence="7">TetR family transcriptional regulator</fullName>
    </submittedName>
</protein>
<comment type="caution">
    <text evidence="7">The sequence shown here is derived from an EMBL/GenBank/DDBJ whole genome shotgun (WGS) entry which is preliminary data.</text>
</comment>
<dbReference type="Gene3D" id="1.10.10.60">
    <property type="entry name" value="Homeodomain-like"/>
    <property type="match status" value="1"/>
</dbReference>
<keyword evidence="4" id="KW-0804">Transcription</keyword>
<dbReference type="AlphaFoldDB" id="A0A7X3FF10"/>
<reference evidence="7 8" key="1">
    <citation type="journal article" date="2019" name="Microorganisms">
        <title>Paenibacillus lutrae sp. nov., A Chitinolytic Species Isolated from A River Otter in Castril Natural Park, Granada, Spain.</title>
        <authorList>
            <person name="Rodriguez M."/>
            <person name="Reina J.C."/>
            <person name="Bejar V."/>
            <person name="Llamas I."/>
        </authorList>
    </citation>
    <scope>NUCLEOTIDE SEQUENCE [LARGE SCALE GENOMIC DNA]</scope>
    <source>
        <strain evidence="7 8">N10</strain>
    </source>
</reference>
<dbReference type="Gene3D" id="1.10.357.10">
    <property type="entry name" value="Tetracycline Repressor, domain 2"/>
    <property type="match status" value="1"/>
</dbReference>
<accession>A0A7X3FF10</accession>
<dbReference type="PANTHER" id="PTHR30055:SF175">
    <property type="entry name" value="HTH-TYPE TRANSCRIPTIONAL REPRESSOR KSTR2"/>
    <property type="match status" value="1"/>
</dbReference>
<dbReference type="InterPro" id="IPR009057">
    <property type="entry name" value="Homeodomain-like_sf"/>
</dbReference>
<keyword evidence="1" id="KW-0678">Repressor</keyword>
<evidence type="ECO:0000313" key="8">
    <source>
        <dbReference type="Proteomes" id="UP000490800"/>
    </source>
</evidence>
<dbReference type="SUPFAM" id="SSF48498">
    <property type="entry name" value="Tetracyclin repressor-like, C-terminal domain"/>
    <property type="match status" value="1"/>
</dbReference>
<dbReference type="GO" id="GO:0003700">
    <property type="term" value="F:DNA-binding transcription factor activity"/>
    <property type="evidence" value="ECO:0007669"/>
    <property type="project" value="TreeGrafter"/>
</dbReference>
<dbReference type="Pfam" id="PF00440">
    <property type="entry name" value="TetR_N"/>
    <property type="match status" value="1"/>
</dbReference>
<proteinExistence type="predicted"/>
<keyword evidence="2" id="KW-0805">Transcription regulation</keyword>
<gene>
    <name evidence="7" type="ORF">EDM21_02940</name>
</gene>
<feature type="domain" description="HTH tetR-type" evidence="6">
    <location>
        <begin position="19"/>
        <end position="79"/>
    </location>
</feature>
<dbReference type="InterPro" id="IPR036271">
    <property type="entry name" value="Tet_transcr_reg_TetR-rel_C_sf"/>
</dbReference>
<evidence type="ECO:0000256" key="2">
    <source>
        <dbReference type="ARBA" id="ARBA00023015"/>
    </source>
</evidence>
<evidence type="ECO:0000256" key="5">
    <source>
        <dbReference type="PROSITE-ProRule" id="PRU00335"/>
    </source>
</evidence>